<feature type="compositionally biased region" description="Low complexity" evidence="1">
    <location>
        <begin position="13"/>
        <end position="22"/>
    </location>
</feature>
<dbReference type="EMBL" id="RQIS01000006">
    <property type="protein sequence ID" value="RQH06977.1"/>
    <property type="molecule type" value="Genomic_DNA"/>
</dbReference>
<comment type="caution">
    <text evidence="2">The sequence shown here is derived from an EMBL/GenBank/DDBJ whole genome shotgun (WGS) entry which is preliminary data.</text>
</comment>
<name>A0A3N6NEI8_9BURK</name>
<accession>A0A3N6NEI8</accession>
<organism evidence="2 3">
    <name type="scientific">Paraburkholderia dinghuensis</name>
    <dbReference type="NCBI Taxonomy" id="2305225"/>
    <lineage>
        <taxon>Bacteria</taxon>
        <taxon>Pseudomonadati</taxon>
        <taxon>Pseudomonadota</taxon>
        <taxon>Betaproteobacteria</taxon>
        <taxon>Burkholderiales</taxon>
        <taxon>Burkholderiaceae</taxon>
        <taxon>Paraburkholderia</taxon>
    </lineage>
</organism>
<reference evidence="2 3" key="1">
    <citation type="submission" date="2018-11" db="EMBL/GenBank/DDBJ databases">
        <title>Paraburkholderia sp. DHOA04, isolated from soil.</title>
        <authorList>
            <person name="Gao Z.-H."/>
            <person name="Qiu L.-H."/>
            <person name="Fu J.-C."/>
        </authorList>
    </citation>
    <scope>NUCLEOTIDE SEQUENCE [LARGE SCALE GENOMIC DNA]</scope>
    <source>
        <strain evidence="2 3">DHOA04</strain>
    </source>
</reference>
<evidence type="ECO:0000313" key="3">
    <source>
        <dbReference type="Proteomes" id="UP000272778"/>
    </source>
</evidence>
<evidence type="ECO:0000313" key="2">
    <source>
        <dbReference type="EMBL" id="RQH06977.1"/>
    </source>
</evidence>
<feature type="region of interest" description="Disordered" evidence="1">
    <location>
        <begin position="75"/>
        <end position="111"/>
    </location>
</feature>
<protein>
    <submittedName>
        <fullName evidence="2">Uncharacterized protein</fullName>
    </submittedName>
</protein>
<dbReference type="Proteomes" id="UP000272778">
    <property type="component" value="Unassembled WGS sequence"/>
</dbReference>
<feature type="compositionally biased region" description="Gly residues" evidence="1">
    <location>
        <begin position="88"/>
        <end position="100"/>
    </location>
</feature>
<proteinExistence type="predicted"/>
<dbReference type="RefSeq" id="WP_124150867.1">
    <property type="nucleotide sequence ID" value="NZ_RQIS01000006.1"/>
</dbReference>
<feature type="region of interest" description="Disordered" evidence="1">
    <location>
        <begin position="13"/>
        <end position="39"/>
    </location>
</feature>
<gene>
    <name evidence="2" type="ORF">D1Y85_09860</name>
</gene>
<dbReference type="AlphaFoldDB" id="A0A3N6NEI8"/>
<dbReference type="OrthoDB" id="5625961at2"/>
<evidence type="ECO:0000256" key="1">
    <source>
        <dbReference type="SAM" id="MobiDB-lite"/>
    </source>
</evidence>
<sequence>MCILTVNSNQQNNVFSNSTTQNGAGHGSQGRGNRDGSQAFTASQSSFLQSMNQGQYGAGTGAYWSSTQVSQQSFTASQSGMLQSSSTGRGGAGNGAGGNSSQGSDPQSNSTSFFGKLKNAIGYAAEGLHWGAENLISASGLGPIFQTFDKPVIHNLLWSPIARLTGVPVDSHPPGIA</sequence>
<keyword evidence="3" id="KW-1185">Reference proteome</keyword>